<evidence type="ECO:0000256" key="1">
    <source>
        <dbReference type="SAM" id="MobiDB-lite"/>
    </source>
</evidence>
<organism evidence="2">
    <name type="scientific">Arion vulgaris</name>
    <dbReference type="NCBI Taxonomy" id="1028688"/>
    <lineage>
        <taxon>Eukaryota</taxon>
        <taxon>Metazoa</taxon>
        <taxon>Spiralia</taxon>
        <taxon>Lophotrochozoa</taxon>
        <taxon>Mollusca</taxon>
        <taxon>Gastropoda</taxon>
        <taxon>Heterobranchia</taxon>
        <taxon>Euthyneura</taxon>
        <taxon>Panpulmonata</taxon>
        <taxon>Eupulmonata</taxon>
        <taxon>Stylommatophora</taxon>
        <taxon>Helicina</taxon>
        <taxon>Arionoidea</taxon>
        <taxon>Arionidae</taxon>
        <taxon>Arion</taxon>
    </lineage>
</organism>
<protein>
    <submittedName>
        <fullName evidence="2">Uncharacterized protein</fullName>
    </submittedName>
</protein>
<feature type="compositionally biased region" description="Basic and acidic residues" evidence="1">
    <location>
        <begin position="12"/>
        <end position="31"/>
    </location>
</feature>
<feature type="compositionally biased region" description="Basic and acidic residues" evidence="1">
    <location>
        <begin position="61"/>
        <end position="74"/>
    </location>
</feature>
<name>A0A0B6ZMP6_9EUPU</name>
<dbReference type="EMBL" id="HACG01022085">
    <property type="protein sequence ID" value="CEK68950.1"/>
    <property type="molecule type" value="Transcribed_RNA"/>
</dbReference>
<accession>A0A0B6ZMP6</accession>
<dbReference type="AlphaFoldDB" id="A0A0B6ZMP6"/>
<sequence>MSTSDQTSSTMHNDDKKDKKITKRTPDYQSDHDEFQIAADLTLYANPLRCLSKRTAPKPNLENESKRKEEKPEDTGDIIAADLTKYGSPLDDKN</sequence>
<evidence type="ECO:0000313" key="2">
    <source>
        <dbReference type="EMBL" id="CEK68950.1"/>
    </source>
</evidence>
<feature type="region of interest" description="Disordered" evidence="1">
    <location>
        <begin position="1"/>
        <end position="31"/>
    </location>
</feature>
<feature type="region of interest" description="Disordered" evidence="1">
    <location>
        <begin position="50"/>
        <end position="94"/>
    </location>
</feature>
<feature type="compositionally biased region" description="Polar residues" evidence="1">
    <location>
        <begin position="1"/>
        <end position="11"/>
    </location>
</feature>
<proteinExistence type="predicted"/>
<reference evidence="2" key="1">
    <citation type="submission" date="2014-12" db="EMBL/GenBank/DDBJ databases">
        <title>Insight into the proteome of Arion vulgaris.</title>
        <authorList>
            <person name="Aradska J."/>
            <person name="Bulat T."/>
            <person name="Smidak R."/>
            <person name="Sarate P."/>
            <person name="Gangsoo J."/>
            <person name="Sialana F."/>
            <person name="Bilban M."/>
            <person name="Lubec G."/>
        </authorList>
    </citation>
    <scope>NUCLEOTIDE SEQUENCE</scope>
    <source>
        <tissue evidence="2">Skin</tissue>
    </source>
</reference>
<gene>
    <name evidence="2" type="primary">ORF68363</name>
</gene>